<dbReference type="Pfam" id="PF00550">
    <property type="entry name" value="PP-binding"/>
    <property type="match status" value="5"/>
</dbReference>
<dbReference type="InterPro" id="IPR036736">
    <property type="entry name" value="ACP-like_sf"/>
</dbReference>
<dbReference type="Gene3D" id="1.10.1200.10">
    <property type="entry name" value="ACP-like"/>
    <property type="match status" value="5"/>
</dbReference>
<dbReference type="PANTHER" id="PTHR45527">
    <property type="entry name" value="NONRIBOSOMAL PEPTIDE SYNTHETASE"/>
    <property type="match status" value="1"/>
</dbReference>
<keyword evidence="1" id="KW-0596">Phosphopantetheine</keyword>
<feature type="domain" description="Carrier" evidence="6">
    <location>
        <begin position="1726"/>
        <end position="1802"/>
    </location>
</feature>
<evidence type="ECO:0000313" key="8">
    <source>
        <dbReference type="Proteomes" id="UP000319257"/>
    </source>
</evidence>
<dbReference type="InterPro" id="IPR006162">
    <property type="entry name" value="Ppantetheine_attach_site"/>
</dbReference>
<dbReference type="NCBIfam" id="NF003417">
    <property type="entry name" value="PRK04813.1"/>
    <property type="match status" value="5"/>
</dbReference>
<evidence type="ECO:0000259" key="6">
    <source>
        <dbReference type="PROSITE" id="PS50075"/>
    </source>
</evidence>
<dbReference type="InterPro" id="IPR020845">
    <property type="entry name" value="AMP-binding_CS"/>
</dbReference>
<feature type="domain" description="Carrier" evidence="6">
    <location>
        <begin position="5083"/>
        <end position="5159"/>
    </location>
</feature>
<gene>
    <name evidence="7" type="ORF">E0L32_006613</name>
</gene>
<feature type="region of interest" description="Disordered" evidence="5">
    <location>
        <begin position="1"/>
        <end position="29"/>
    </location>
</feature>
<dbReference type="GO" id="GO:0044550">
    <property type="term" value="P:secondary metabolite biosynthetic process"/>
    <property type="evidence" value="ECO:0007669"/>
    <property type="project" value="TreeGrafter"/>
</dbReference>
<dbReference type="InterPro" id="IPR023213">
    <property type="entry name" value="CAT-like_dom_sf"/>
</dbReference>
<dbReference type="CDD" id="cd19545">
    <property type="entry name" value="FUM14_C_NRPS-like"/>
    <property type="match status" value="4"/>
</dbReference>
<comment type="similarity">
    <text evidence="4">Belongs to the NRP synthetase family.</text>
</comment>
<dbReference type="InterPro" id="IPR042099">
    <property type="entry name" value="ANL_N_sf"/>
</dbReference>
<feature type="domain" description="Carrier" evidence="6">
    <location>
        <begin position="3972"/>
        <end position="4048"/>
    </location>
</feature>
<dbReference type="FunFam" id="3.30.300.30:FF:000015">
    <property type="entry name" value="Nonribosomal peptide synthase SidD"/>
    <property type="match status" value="4"/>
</dbReference>
<organism evidence="7 8">
    <name type="scientific">Thyridium curvatum</name>
    <dbReference type="NCBI Taxonomy" id="1093900"/>
    <lineage>
        <taxon>Eukaryota</taxon>
        <taxon>Fungi</taxon>
        <taxon>Dikarya</taxon>
        <taxon>Ascomycota</taxon>
        <taxon>Pezizomycotina</taxon>
        <taxon>Sordariomycetes</taxon>
        <taxon>Sordariomycetidae</taxon>
        <taxon>Thyridiales</taxon>
        <taxon>Thyridiaceae</taxon>
        <taxon>Thyridium</taxon>
    </lineage>
</organism>
<keyword evidence="8" id="KW-1185">Reference proteome</keyword>
<evidence type="ECO:0000256" key="4">
    <source>
        <dbReference type="ARBA" id="ARBA00029454"/>
    </source>
</evidence>
<evidence type="ECO:0000313" key="7">
    <source>
        <dbReference type="EMBL" id="TPX12968.1"/>
    </source>
</evidence>
<dbReference type="STRING" id="1093900.A0A507B868"/>
<feature type="domain" description="Carrier" evidence="6">
    <location>
        <begin position="591"/>
        <end position="667"/>
    </location>
</feature>
<dbReference type="InterPro" id="IPR000873">
    <property type="entry name" value="AMP-dep_synth/lig_dom"/>
</dbReference>
<keyword evidence="2" id="KW-0597">Phosphoprotein</keyword>
<proteinExistence type="inferred from homology"/>
<dbReference type="GeneID" id="41974060"/>
<reference evidence="7 8" key="1">
    <citation type="submission" date="2019-06" db="EMBL/GenBank/DDBJ databases">
        <title>Draft genome sequence of the filamentous fungus Phialemoniopsis curvata isolated from diesel fuel.</title>
        <authorList>
            <person name="Varaljay V.A."/>
            <person name="Lyon W.J."/>
            <person name="Crouch A.L."/>
            <person name="Drake C.E."/>
            <person name="Hollomon J.M."/>
            <person name="Nadeau L.J."/>
            <person name="Nunn H.S."/>
            <person name="Stevenson B.S."/>
            <person name="Bojanowski C.L."/>
            <person name="Crookes-Goodson W.J."/>
        </authorList>
    </citation>
    <scope>NUCLEOTIDE SEQUENCE [LARGE SCALE GENOMIC DNA]</scope>
    <source>
        <strain evidence="7 8">D216</strain>
    </source>
</reference>
<keyword evidence="3" id="KW-0436">Ligase</keyword>
<name>A0A507B868_9PEZI</name>
<dbReference type="InterPro" id="IPR009081">
    <property type="entry name" value="PP-bd_ACP"/>
</dbReference>
<dbReference type="PANTHER" id="PTHR45527:SF1">
    <property type="entry name" value="FATTY ACID SYNTHASE"/>
    <property type="match status" value="1"/>
</dbReference>
<dbReference type="InterPro" id="IPR045851">
    <property type="entry name" value="AMP-bd_C_sf"/>
</dbReference>
<dbReference type="SUPFAM" id="SSF52777">
    <property type="entry name" value="CoA-dependent acyltransferases"/>
    <property type="match status" value="11"/>
</dbReference>
<dbReference type="RefSeq" id="XP_030994679.1">
    <property type="nucleotide sequence ID" value="XM_031141265.1"/>
</dbReference>
<dbReference type="CDD" id="cd05918">
    <property type="entry name" value="A_NRPS_SidN3_like"/>
    <property type="match status" value="4"/>
</dbReference>
<dbReference type="GO" id="GO:0016874">
    <property type="term" value="F:ligase activity"/>
    <property type="evidence" value="ECO:0007669"/>
    <property type="project" value="UniProtKB-KW"/>
</dbReference>
<evidence type="ECO:0000256" key="1">
    <source>
        <dbReference type="ARBA" id="ARBA00022450"/>
    </source>
</evidence>
<dbReference type="InterPro" id="IPR020806">
    <property type="entry name" value="PKS_PP-bd"/>
</dbReference>
<dbReference type="PROSITE" id="PS00012">
    <property type="entry name" value="PHOSPHOPANTETHEINE"/>
    <property type="match status" value="2"/>
</dbReference>
<dbReference type="PROSITE" id="PS00455">
    <property type="entry name" value="AMP_BINDING"/>
    <property type="match status" value="3"/>
</dbReference>
<dbReference type="Gene3D" id="3.30.300.30">
    <property type="match status" value="5"/>
</dbReference>
<evidence type="ECO:0000256" key="5">
    <source>
        <dbReference type="SAM" id="MobiDB-lite"/>
    </source>
</evidence>
<dbReference type="Pfam" id="PF00501">
    <property type="entry name" value="AMP-binding"/>
    <property type="match status" value="5"/>
</dbReference>
<dbReference type="FunFam" id="1.10.1200.10:FF:000005">
    <property type="entry name" value="Nonribosomal peptide synthetase 1"/>
    <property type="match status" value="2"/>
</dbReference>
<dbReference type="Gene3D" id="3.30.559.10">
    <property type="entry name" value="Chloramphenicol acetyltransferase-like domain"/>
    <property type="match status" value="5"/>
</dbReference>
<dbReference type="Gene3D" id="3.30.559.30">
    <property type="entry name" value="Nonribosomal peptide synthetase, condensation domain"/>
    <property type="match status" value="5"/>
</dbReference>
<evidence type="ECO:0000256" key="2">
    <source>
        <dbReference type="ARBA" id="ARBA00022553"/>
    </source>
</evidence>
<dbReference type="InterPro" id="IPR001242">
    <property type="entry name" value="Condensation_dom"/>
</dbReference>
<dbReference type="SUPFAM" id="SSF47336">
    <property type="entry name" value="ACP-like"/>
    <property type="match status" value="5"/>
</dbReference>
<dbReference type="Pfam" id="PF00668">
    <property type="entry name" value="Condensation"/>
    <property type="match status" value="5"/>
</dbReference>
<protein>
    <recommendedName>
        <fullName evidence="6">Carrier domain-containing protein</fullName>
    </recommendedName>
</protein>
<dbReference type="NCBIfam" id="TIGR01733">
    <property type="entry name" value="AA-adenyl-dom"/>
    <property type="match status" value="1"/>
</dbReference>
<dbReference type="SMART" id="SM00823">
    <property type="entry name" value="PKS_PP"/>
    <property type="match status" value="4"/>
</dbReference>
<accession>A0A507B868</accession>
<dbReference type="Gene3D" id="3.40.50.12780">
    <property type="entry name" value="N-terminal domain of ligase-like"/>
    <property type="match status" value="5"/>
</dbReference>
<dbReference type="PROSITE" id="PS50075">
    <property type="entry name" value="CARRIER"/>
    <property type="match status" value="5"/>
</dbReference>
<comment type="caution">
    <text evidence="7">The sequence shown here is derived from an EMBL/GenBank/DDBJ whole genome shotgun (WGS) entry which is preliminary data.</text>
</comment>
<dbReference type="FunFam" id="3.30.559.30:FF:000003">
    <property type="entry name" value="Nonribosomal peptide synthase SidD"/>
    <property type="match status" value="3"/>
</dbReference>
<dbReference type="InParanoid" id="A0A507B868"/>
<dbReference type="GO" id="GO:0005737">
    <property type="term" value="C:cytoplasm"/>
    <property type="evidence" value="ECO:0007669"/>
    <property type="project" value="TreeGrafter"/>
</dbReference>
<evidence type="ECO:0000256" key="3">
    <source>
        <dbReference type="ARBA" id="ARBA00022598"/>
    </source>
</evidence>
<sequence length="5633" mass="618028">MEQTMPLTNDLSSLSAAPTGRTNGTTTPQVKTTHNAEVLADLERIWQWNGSVPAPIQGCVHDIIHDIARTQPEATAVCAWDGKLTYSQLDALAHEIAHRLVGLGCIQRSNVPILFSKSKWTCVAMLGVIKAGCRAIALDATQPDIRLHSIVQQANPTAILSSANHRYRASQLANVAILQLDDLLWDALRQAAEARPPLPIVQPDDLVYISFTSGTTGQPKGACISHSNVSSAVHYQGRKLGFHPGCRVFDFAPYSFDVAWSNFLHTLCAGGCLCIASEDDMLVDLYSSIAHFKATLVNVTPTVLRTLAKIPPSLETVLLSGEMPYLDNITQWAGHVRLLNTYGPTECTFKSAFSKLDPTQEGRPDIGKGVGFATWVVDPSNDQNLVSIGSVGELYLEGPLVGHGYLSDPAKTASVFIEDPPWLLEGSSKIPGRHGRLYKTGDLVKYKPDGSLLFVSRKDADQHKIRGQRLELGDVEHHARACLEETPPAISVIADVVCPKNSDSNSLALFVVVENEDITRVKDVMDGLAAKMRQVLPAFMIPTVYLPIHDVPVGPTGKVDRHRLREIAATLTWNELIDLQSTILSNTEFDAPSNKNEVALSQVWGEVLDLNVAAISTFDSFLRLGGDSIAAMRVVAEARTRGLSLTVADLFRTPVLRDLARAADLNTVPPEYPMVEPFALLTGVSEHSTLREFAASLCGAEPGEVQDIYPCTPLQEGMLATTAAQSPSRFHGGTGSSRSEMYVSSTAFQLPGHIDVARLENAWSRTLEGAAILRTQIINLPGHGLVQVVLARQPTLRSHETIDDFANEAKPMGLGTPLCRAGLVTSRPGYFVLEMHHAIFDGWSTCLILETLEGFYNGEQGMIRHFSPFQSFIKHVLATKNSKTEGFWLRQLQGSEAPTFPSPNYRPGKSLDVTRSIRNLQWPQAETTASTTVHVALSLLLAVYTNSSDIKYGATVSGRGAAVPGIENIAAPTIATIPIRVKLDWNQTLQAFQKELQQRMVDITEHEQFGLQNIQRINEDVKEASQFQLLLVVQPPQRNSNPNPNSETCSLFGQSRAILYAADGETSHVEGELANGQRTAVTLVAKDGQTDSVGMHNSYAMMIICQLETDGLTLNVNFDSGAIDQKSVQRFAAQFEHLLRKLCAATPAGIAKLGDMSFVDDTDLAQIWQWNKVLPDPLVDSVASMVNSKIAANPQALAISAWDAELTYQKLNELTMTLAGSLYSKGARAGSVVVLSLENSSWMVVGLLSAFKIGAIVVPLSAPTSNQRAKDIVGALRPFLVVTSDQPSNSSFRPLVSTFSISEMIRDPYQNYVSDTPFHANHPSDAALILSTSGSTGVPKSILWSHSNLSSNVHAHAASLDIDSASRVFQFAGYDFDVSIVEALSTLCAGGCLCIPSESDRINRLTDAIRDSNANWLCLTPSVAETIKDPRQIPAITTLVLTGEKLPLRTASKWAEHVENVFNWYGPAEASVATTCLVRKHTWKPGMIGRSGGMTVTWLARPANPDQLAPIGAIAELCLEGPVTASYTGCTEDVLFRNERAFYTPSWISKGHGDVPGRNRRVYRTGDLVKYDSDGNLILLGRKQDSQRKLRGQRINLEDVEASVQAFLEDKLQLNVVVEICTPGNGSVETLVLFVSLPDMLVDASTTGGLENVTEFVRLSFPAEALEEYLFERLPSYMVPKVYIPIDKIPITPTGKTDRRQLRRIGRLFTYEQLAAIQPLRQEGRKPTTAMEKLLQQLWAETIGMEQNAICANHNFFRLGGDSVTAMRLVALTRQQGLLLTVKTIFDAPQLEEMAKRVTQESNSNTDRSSIREVSPFSLLNGSRDEADVRSIAAQLCKVPEARIEDMYPCTALQEGLLALGVKRPGQYISRSVLTLQAGIEVEQLKSAWLATVKKIALLRTRIVDIPRQGFVQVVLDALPLQAFLDTDLKLKDYVRQDEQEPMGPGTDLCRVAIIGRNFVLTIHHCTYDGNTLRMMLGELESQYCSQSGRPVTPFKNFIKHVATVDPQEASDFWRRYLASAEPRQFPVLPSGFYEPQANEDVACSISVDWPRLGVTPSSILRSAWALLATQYTSTDQVMFAITVDGRQVDMPGIENCTGPTISTMPVVVSVDRDETTAEYMARLQREMVQRTRYEQYGLQNLRPPRGTLDPRLLQTLFVVQPVSEGKHSLDKDGYLFKARTFASNRDTLGVDPFNTYALMVVCELATSGFRLRLSFDNNILEAEQVRRITRQFETIVHQLCSEACSTMKVGTIRTTSDQDLAAVWSQNANLPPDPDRTVVDIFRQVVREEPTKIAIDAWDGQFTYQQVNQLSTVMAHSLVRKGVPKGSVVCLHFEKSRWVPVVQLAIFKAGAADVMLSISVPDLRVARVFANLGVKFAVATDSRVAVVGQYALGFTVGDLLQETQTVVDLPALPTLDMGDAAAILVSSGSTGEPKQVLWSHRGITANVQAHGEYLGVSKSSRIFQFASYDFDVATIESMSALVHGATLCIPSETERLNGTVAAINRFAISFINITPSTARAVDPDDVPTIETLVLSGENLLQRDVDRWKERDLTVLNWYGAAEHPSTVCRADTDSWYSGVIGSLDSRQPTLTWLVDLENPNRLVPLGAVGEIASEGPLSSDGYVANPTLQVRRFRSDPSFLIFGRGSAGPGENGRRGVIFCSGDLGRYDSKGQLVYMGRKDAQVKIRGQLVAPEEVQHQIRSHMMQKSKERGEGEDISVVVDAIQPNKHNSSQTLVGFLNVATEDEVQLVTTGLNEKLKRVLPPYAIPAYYIPVKEFPTNASAKIDRRRLREIGAAYEPWSRQSPSNNTGSIGPNGLTTTAQRALRQLWCEALGISADDIFGNDSFLQYGDSISAMRLSGLARQQGLLLTVTDIFRHPTLEDMAKVLSNLDSEGKDEEDDTGSPFALVVGRGQESEVQVLREQAASACCVGIDEIHDVFPCTPLQEGLLALTMRREGDYVGNTILQLSPGVDLAKFARAWNTVVSTFSILRTRIIDLPGHGLVQVLLRGLVDESHIKAESIRDYLERQKALPIGLGSPLMRYGLFSDNTVGVMSPLAKSEFMLASSEGSSSQDEKHGISCKFLQHFAITLHHSIYDGLTMPLILESLEAVYNGTTPLRHRPFQAFVKYISSRNKTAEVDFWRAHFQDLQAGQFPILPSSTYQPRTDSTLMHMVEDVGWRKDNITPSTVVRAALALLLFTSQSATSAAAASDVLFGEVVAGRQVPMPGIERLVGPTIATVPVRVRVDRQVNSTEFLSALQLNAIERVPYEQTGLSRIRQISDKARQACEFQTLLVVQMPEEEGEVREGSLFKGEVRRRGAEHDARYHGFQTYPLSLICTPDTRKDQLHVRICFDSAVIAQEEVARTAQNLELLLRRLCSPDLYGASLGQITSTREQDLTQIWKWNAEVFPSVDMCVHDLVTETAQAQPNSTALCGPDTTLTYRQLDRASTKTALRLREMGLMEGQVVPICSERSVYALVALLGVSKAGGTALMLDNALSEEQLGRVIKETGSQDLIILSTSKQGLASELRTKVVVLYPGSDLMQPSDAYDKNASPINEQLPVVDPSSCFSIILTSGSSGSVKYATLHHRNVSSAIVNQKSLLRLDNTNILYDAAISHAYGGLRAYWSALHVLAAGGSLCVPSEVEVNTDLEQSISRYGATDIFITPVAARTLDPAKTASSATLRNIYLGGQQVTAHDTVRWSPHIENVFVVYGVAECAPAAVYFRAQDEKAPPLHSTIGRGVGVSTWIVDMQDSERLVPIGTVGELYLEGPLVGPGYLHNNNDDEQHDAGVGFIDSPQWLLEGSPDGSVPGRRARLFKTGDLVRYEPSTGQVLYVGRTDGQHMLRGQMVHLAQVEHHIRCCISAGSSPKSPPPSVVAAEIVVPESIGKPMLVAFIAAPTLAKGPCPISLYEIQAKLQRHMPSHMVPAGYCVVQSIPSLVSGRTDRRRLREMGAKLTADELAAGQQRQADDSALPTTDSELRLQQLWSKLLEIPIDRILKDSSFVRLGGDSVYAMRLTSLARRKGLSLTVQDILQHPQLSEMARSMTLLPSPGTNGSSRLAVRPFSLLRHPSKTATAIDQVARHCGIDVSQVEDIFPCTSVQKSLLSMTARSAGSYVARYSLRLRSDIEIARLKKAWGEVSRVAAPILRYRIVDIPGEGLVQVQINEPLQWDEYDDINTYLASEETRSMALDTPLTRLAVVREGDKEKSWRCYITQHHAIYDGYSVGLLLEEVSKAYAGVMQNDVAHVATFQAFIQHSLNVKRDDALDYWKQQFAGCEAASFPALPNQDYRPKADSTIRRNMADLEWHGHGSKSAVIRAAWAILIAHYTRSNDVLLGAMVSGRQVPLAGIDRTIAPLISAVPLRIRVDPKENVDKFLQTIQEQSIAMTTYEQTELLDIRRVSPEADAGTRFNTLLVVNPPQERNGNAMQQGPFVQHEPVGDVSNRDGDLDDFNPNAIMIMCHLGDANLGLRLDVSFDSNIVPVVQMDRMVAQFEHVLRQLNDATALQQPVENISAVSKQDIAQLWEWNAPLPEATARCVHDLISDTMKQQPQAPAICAWDGNLTYSELDAISARLAQHLVALGLGPGSIVPLCFEKSMWHTVAALGVMRAGAACVAMDSTQPETRLQSIVQQINPKFILASAANQDLAPRLACDPIVVIVCQDTIAHYDQGVPSTGSLPVASPSDMLYVVFTSGSTGVPKGIVTTHQNFSSAATHQKEVLRIRPGTRVFDFVSYNFDVSWSNHLQTLICGGCLCVPSEQERRDDIASAFNRMGCDYAYFTPSVVQSLDPSLFPGLRILAMGGEPLQSREVARWPQLAKASGGIVGIYGPAECAQAVSFMSLEATTTHNHVGHSYGATTWLVEPGRPDRLAAIGTIGELMIEGPTVSSGYFGDPTRTEAAYIQDPAWLTDASTAGHTGRKGTLFLSGDLLRYNSDGSLTFMGRKDDLVKLRGQRIELGEVEHHVRTSLLDPSLCAGGIAAEIITPCNSTSPLLVVFFGLARRGEDDLSLEKSDTRLSQAAQGLEDKLWQVLPQYMIPGAYIPMANIPMTSTNKTDRRALRSYGSSLTLEELARIQQSTAGKSHYRPPSTAMETQLQGLWAAALEIDPNSISADSSFLRIGGESIAAMRLVAKAREKKLPLTVMNIFKTPRLSEQALLLTEMMKNSTEADIADSQYPPLPPFSLLKSSGHSPEAFMEQFVTPVIDCNNGTVADVVPATDFQSLAVTQALQDPPSRYPHWILDLPTDTDFAGLEHACVELISRFDILRTVFVEGPSGRLWQVILNNFNPSYTQFDAAIEQGDADVAVFTDSVCEQDLLTQPRRLGQSFVRFIAIRDRRLGLHKLVFRISHAQFDGFSWPTVLQTLSQIYCSSSGEGKAVTPTFAQYMAFISSRRDESMRYWASRLQGSAYPHWSNTGPTDKVYSTEDRLTVEQCMPMPNMASYDDRISTATLFHAACALALSRTFKQREVVFGRLVTGRTALPESLQTVVGPTMTEVPIRIIVDEDNGSQNNLATMAAKLQDQLLEDSKYEMVGMVEIATCCTEWEAGAVDFGWRTSFQQQSDEDDGSGFRFLGVPSRLSVYQRDMPARSRPEVYATPTADGMLRLEVEANASLVSKHVVSAFLATLQDILLGNWRHS</sequence>
<dbReference type="InterPro" id="IPR010071">
    <property type="entry name" value="AA_adenyl_dom"/>
</dbReference>
<dbReference type="Proteomes" id="UP000319257">
    <property type="component" value="Unassembled WGS sequence"/>
</dbReference>
<dbReference type="GO" id="GO:0031177">
    <property type="term" value="F:phosphopantetheine binding"/>
    <property type="evidence" value="ECO:0007669"/>
    <property type="project" value="InterPro"/>
</dbReference>
<dbReference type="GO" id="GO:0043041">
    <property type="term" value="P:amino acid activation for nonribosomal peptide biosynthetic process"/>
    <property type="evidence" value="ECO:0007669"/>
    <property type="project" value="TreeGrafter"/>
</dbReference>
<dbReference type="OrthoDB" id="416786at2759"/>
<feature type="domain" description="Carrier" evidence="6">
    <location>
        <begin position="2816"/>
        <end position="2891"/>
    </location>
</feature>
<dbReference type="EMBL" id="SKBQ01000038">
    <property type="protein sequence ID" value="TPX12968.1"/>
    <property type="molecule type" value="Genomic_DNA"/>
</dbReference>
<dbReference type="SUPFAM" id="SSF56801">
    <property type="entry name" value="Acetyl-CoA synthetase-like"/>
    <property type="match status" value="5"/>
</dbReference>